<dbReference type="CDD" id="cd10917">
    <property type="entry name" value="CE4_NodB_like_6s_7s"/>
    <property type="match status" value="1"/>
</dbReference>
<accession>A0A9D2AXU0</accession>
<evidence type="ECO:0000259" key="3">
    <source>
        <dbReference type="PROSITE" id="PS51677"/>
    </source>
</evidence>
<dbReference type="PROSITE" id="PS51677">
    <property type="entry name" value="NODB"/>
    <property type="match status" value="1"/>
</dbReference>
<dbReference type="SUPFAM" id="SSF88713">
    <property type="entry name" value="Glycoside hydrolase/deacetylase"/>
    <property type="match status" value="1"/>
</dbReference>
<comment type="caution">
    <text evidence="4">The sequence shown here is derived from an EMBL/GenBank/DDBJ whole genome shotgun (WGS) entry which is preliminary data.</text>
</comment>
<dbReference type="AlphaFoldDB" id="A0A9D2AXU0"/>
<keyword evidence="1" id="KW-0479">Metal-binding</keyword>
<evidence type="ECO:0000256" key="1">
    <source>
        <dbReference type="ARBA" id="ARBA00022723"/>
    </source>
</evidence>
<dbReference type="Proteomes" id="UP000824156">
    <property type="component" value="Unassembled WGS sequence"/>
</dbReference>
<name>A0A9D2AXU0_9SPHI</name>
<dbReference type="GO" id="GO:0016020">
    <property type="term" value="C:membrane"/>
    <property type="evidence" value="ECO:0007669"/>
    <property type="project" value="TreeGrafter"/>
</dbReference>
<evidence type="ECO:0000313" key="4">
    <source>
        <dbReference type="EMBL" id="HIX53873.1"/>
    </source>
</evidence>
<dbReference type="Gene3D" id="3.20.20.370">
    <property type="entry name" value="Glycoside hydrolase/deacetylase"/>
    <property type="match status" value="1"/>
</dbReference>
<evidence type="ECO:0000313" key="5">
    <source>
        <dbReference type="Proteomes" id="UP000824156"/>
    </source>
</evidence>
<dbReference type="PANTHER" id="PTHR10587:SF133">
    <property type="entry name" value="CHITIN DEACETYLASE 1-RELATED"/>
    <property type="match status" value="1"/>
</dbReference>
<dbReference type="InterPro" id="IPR050248">
    <property type="entry name" value="Polysacc_deacetylase_ArnD"/>
</dbReference>
<dbReference type="PANTHER" id="PTHR10587">
    <property type="entry name" value="GLYCOSYL TRANSFERASE-RELATED"/>
    <property type="match status" value="1"/>
</dbReference>
<reference evidence="4" key="1">
    <citation type="journal article" date="2021" name="PeerJ">
        <title>Extensive microbial diversity within the chicken gut microbiome revealed by metagenomics and culture.</title>
        <authorList>
            <person name="Gilroy R."/>
            <person name="Ravi A."/>
            <person name="Getino M."/>
            <person name="Pursley I."/>
            <person name="Horton D.L."/>
            <person name="Alikhan N.F."/>
            <person name="Baker D."/>
            <person name="Gharbi K."/>
            <person name="Hall N."/>
            <person name="Watson M."/>
            <person name="Adriaenssens E.M."/>
            <person name="Foster-Nyarko E."/>
            <person name="Jarju S."/>
            <person name="Secka A."/>
            <person name="Antonio M."/>
            <person name="Oren A."/>
            <person name="Chaudhuri R.R."/>
            <person name="La Ragione R."/>
            <person name="Hildebrand F."/>
            <person name="Pallen M.J."/>
        </authorList>
    </citation>
    <scope>NUCLEOTIDE SEQUENCE</scope>
    <source>
        <strain evidence="4">1719</strain>
    </source>
</reference>
<dbReference type="GO" id="GO:0005975">
    <property type="term" value="P:carbohydrate metabolic process"/>
    <property type="evidence" value="ECO:0007669"/>
    <property type="project" value="InterPro"/>
</dbReference>
<keyword evidence="2" id="KW-0378">Hydrolase</keyword>
<protein>
    <submittedName>
        <fullName evidence="4">Polysaccharide deacetylase family protein</fullName>
    </submittedName>
</protein>
<sequence length="202" mass="23582">MYTVRPPLFLKLFYPRLIWRKSNKEKILHLTFDDGPIPEITPFILDTLKEFDVKGTFFCVGENVTKHPEIFKRCLDEGHSVGNHTFNHLNGFKTSNEDYLVNIQRCQELLPGNLFRPPYGRIKPSQVKRLAGTHQIIMWDVLSGDFDVHISGEKCLNNVIRYTRNGSIIVFHDNIKAIPRVKYALPRTIEYFLKQGYQFDVL</sequence>
<dbReference type="EMBL" id="DXEZ01000072">
    <property type="protein sequence ID" value="HIX53873.1"/>
    <property type="molecule type" value="Genomic_DNA"/>
</dbReference>
<proteinExistence type="predicted"/>
<dbReference type="GO" id="GO:0016810">
    <property type="term" value="F:hydrolase activity, acting on carbon-nitrogen (but not peptide) bonds"/>
    <property type="evidence" value="ECO:0007669"/>
    <property type="project" value="InterPro"/>
</dbReference>
<evidence type="ECO:0000256" key="2">
    <source>
        <dbReference type="ARBA" id="ARBA00022801"/>
    </source>
</evidence>
<dbReference type="GO" id="GO:0046872">
    <property type="term" value="F:metal ion binding"/>
    <property type="evidence" value="ECO:0007669"/>
    <property type="project" value="UniProtKB-KW"/>
</dbReference>
<gene>
    <name evidence="4" type="ORF">H9853_02505</name>
</gene>
<reference evidence="4" key="2">
    <citation type="submission" date="2021-04" db="EMBL/GenBank/DDBJ databases">
        <authorList>
            <person name="Gilroy R."/>
        </authorList>
    </citation>
    <scope>NUCLEOTIDE SEQUENCE</scope>
    <source>
        <strain evidence="4">1719</strain>
    </source>
</reference>
<dbReference type="InterPro" id="IPR002509">
    <property type="entry name" value="NODB_dom"/>
</dbReference>
<organism evidence="4 5">
    <name type="scientific">Candidatus Sphingobacterium stercoripullorum</name>
    <dbReference type="NCBI Taxonomy" id="2838759"/>
    <lineage>
        <taxon>Bacteria</taxon>
        <taxon>Pseudomonadati</taxon>
        <taxon>Bacteroidota</taxon>
        <taxon>Sphingobacteriia</taxon>
        <taxon>Sphingobacteriales</taxon>
        <taxon>Sphingobacteriaceae</taxon>
        <taxon>Sphingobacterium</taxon>
    </lineage>
</organism>
<dbReference type="Pfam" id="PF01522">
    <property type="entry name" value="Polysacc_deac_1"/>
    <property type="match status" value="1"/>
</dbReference>
<dbReference type="InterPro" id="IPR011330">
    <property type="entry name" value="Glyco_hydro/deAcase_b/a-brl"/>
</dbReference>
<feature type="domain" description="NodB homology" evidence="3">
    <location>
        <begin position="26"/>
        <end position="202"/>
    </location>
</feature>